<evidence type="ECO:0000313" key="3">
    <source>
        <dbReference type="Proteomes" id="UP001165576"/>
    </source>
</evidence>
<feature type="transmembrane region" description="Helical" evidence="1">
    <location>
        <begin position="61"/>
        <end position="84"/>
    </location>
</feature>
<organism evidence="2 3">
    <name type="scientific">Bombella pluederhausensis</name>
    <dbReference type="NCBI Taxonomy" id="2967336"/>
    <lineage>
        <taxon>Bacteria</taxon>
        <taxon>Pseudomonadati</taxon>
        <taxon>Pseudomonadota</taxon>
        <taxon>Alphaproteobacteria</taxon>
        <taxon>Acetobacterales</taxon>
        <taxon>Acetobacteraceae</taxon>
        <taxon>Bombella</taxon>
    </lineage>
</organism>
<evidence type="ECO:0000313" key="2">
    <source>
        <dbReference type="EMBL" id="MCX5618007.1"/>
    </source>
</evidence>
<accession>A0ABT3WG01</accession>
<keyword evidence="1" id="KW-1133">Transmembrane helix</keyword>
<protein>
    <recommendedName>
        <fullName evidence="4">Phage holin family protein</fullName>
    </recommendedName>
</protein>
<evidence type="ECO:0008006" key="4">
    <source>
        <dbReference type="Google" id="ProtNLM"/>
    </source>
</evidence>
<dbReference type="EMBL" id="JANIDY010000002">
    <property type="protein sequence ID" value="MCX5618007.1"/>
    <property type="molecule type" value="Genomic_DNA"/>
</dbReference>
<proteinExistence type="predicted"/>
<keyword evidence="1" id="KW-0472">Membrane</keyword>
<keyword evidence="3" id="KW-1185">Reference proteome</keyword>
<keyword evidence="1" id="KW-0812">Transmembrane</keyword>
<gene>
    <name evidence="2" type="ORF">NQF86_04940</name>
</gene>
<sequence length="147" mass="15638">MGGLLEIGQAVLAAQGKIFKACAKRHGLRVAFLIIAVVFLAFAAITLHGVLWAFFLDVCHLGALASAACVLGVDVLLAVIFLLLGLRAGRAGLAEAHARMERDRKLNELKQGFALSTVLSVASGPVGRYAGGQAWRLVRSAFTRRKK</sequence>
<dbReference type="RefSeq" id="WP_266116529.1">
    <property type="nucleotide sequence ID" value="NZ_JANIDY010000002.1"/>
</dbReference>
<dbReference type="Proteomes" id="UP001165576">
    <property type="component" value="Unassembled WGS sequence"/>
</dbReference>
<comment type="caution">
    <text evidence="2">The sequence shown here is derived from an EMBL/GenBank/DDBJ whole genome shotgun (WGS) entry which is preliminary data.</text>
</comment>
<name>A0ABT3WG01_9PROT</name>
<evidence type="ECO:0000256" key="1">
    <source>
        <dbReference type="SAM" id="Phobius"/>
    </source>
</evidence>
<reference evidence="2" key="1">
    <citation type="submission" date="2022-07" db="EMBL/GenBank/DDBJ databases">
        <title>Bombella genomes.</title>
        <authorList>
            <person name="Harer L."/>
            <person name="Styblova S."/>
            <person name="Ehrmann M."/>
        </authorList>
    </citation>
    <scope>NUCLEOTIDE SEQUENCE</scope>
    <source>
        <strain evidence="2">TMW 2.2543</strain>
    </source>
</reference>
<feature type="transmembrane region" description="Helical" evidence="1">
    <location>
        <begin position="30"/>
        <end position="55"/>
    </location>
</feature>